<evidence type="ECO:0000313" key="2">
    <source>
        <dbReference type="Proteomes" id="UP000887566"/>
    </source>
</evidence>
<evidence type="ECO:0000256" key="1">
    <source>
        <dbReference type="SAM" id="MobiDB-lite"/>
    </source>
</evidence>
<sequence length="117" mass="12994">MAAAPRSLLRMIRTLMPCRQSPRVVRAPPPPVCRCSQPFLLCERERIGRAVKRGPADHGFGGKRRPPMTPDDRRQRPLACWTQSSGDADAGNDAPSEWTLASEGRDDGRPPDCPYSR</sequence>
<organism evidence="2 3">
    <name type="scientific">Plectus sambesii</name>
    <dbReference type="NCBI Taxonomy" id="2011161"/>
    <lineage>
        <taxon>Eukaryota</taxon>
        <taxon>Metazoa</taxon>
        <taxon>Ecdysozoa</taxon>
        <taxon>Nematoda</taxon>
        <taxon>Chromadorea</taxon>
        <taxon>Plectida</taxon>
        <taxon>Plectina</taxon>
        <taxon>Plectoidea</taxon>
        <taxon>Plectidae</taxon>
        <taxon>Plectus</taxon>
    </lineage>
</organism>
<protein>
    <submittedName>
        <fullName evidence="3">Uncharacterized protein</fullName>
    </submittedName>
</protein>
<keyword evidence="2" id="KW-1185">Reference proteome</keyword>
<feature type="region of interest" description="Disordered" evidence="1">
    <location>
        <begin position="51"/>
        <end position="117"/>
    </location>
</feature>
<dbReference type="WBParaSite" id="PSAMB.scaffold6029size10342.g28655.t1">
    <property type="protein sequence ID" value="PSAMB.scaffold6029size10342.g28655.t1"/>
    <property type="gene ID" value="PSAMB.scaffold6029size10342.g28655"/>
</dbReference>
<dbReference type="Proteomes" id="UP000887566">
    <property type="component" value="Unplaced"/>
</dbReference>
<name>A0A914X1A5_9BILA</name>
<evidence type="ECO:0000313" key="3">
    <source>
        <dbReference type="WBParaSite" id="PSAMB.scaffold6029size10342.g28655.t1"/>
    </source>
</evidence>
<accession>A0A914X1A5</accession>
<proteinExistence type="predicted"/>
<reference evidence="3" key="1">
    <citation type="submission" date="2022-11" db="UniProtKB">
        <authorList>
            <consortium name="WormBaseParasite"/>
        </authorList>
    </citation>
    <scope>IDENTIFICATION</scope>
</reference>
<dbReference type="AlphaFoldDB" id="A0A914X1A5"/>